<feature type="region of interest" description="Disordered" evidence="1">
    <location>
        <begin position="129"/>
        <end position="171"/>
    </location>
</feature>
<gene>
    <name evidence="3" type="ORF">UMAG_00795</name>
</gene>
<evidence type="ECO:0000256" key="2">
    <source>
        <dbReference type="SAM" id="SignalP"/>
    </source>
</evidence>
<protein>
    <recommendedName>
        <fullName evidence="5">Mig1 protein</fullName>
    </recommendedName>
</protein>
<dbReference type="Proteomes" id="UP000000561">
    <property type="component" value="Chromosome 1"/>
</dbReference>
<dbReference type="OrthoDB" id="2556287at2759"/>
<accession>A0A0D1CHF8</accession>
<proteinExistence type="predicted"/>
<dbReference type="InParanoid" id="A0A0D1CHF8"/>
<dbReference type="KEGG" id="uma:UMAG_00795"/>
<reference evidence="3 4" key="1">
    <citation type="journal article" date="2006" name="Nature">
        <title>Insights from the genome of the biotrophic fungal plant pathogen Ustilago maydis.</title>
        <authorList>
            <person name="Kamper J."/>
            <person name="Kahmann R."/>
            <person name="Bolker M."/>
            <person name="Ma L.J."/>
            <person name="Brefort T."/>
            <person name="Saville B.J."/>
            <person name="Banuett F."/>
            <person name="Kronstad J.W."/>
            <person name="Gold S.E."/>
            <person name="Muller O."/>
            <person name="Perlin M.H."/>
            <person name="Wosten H.A."/>
            <person name="de Vries R."/>
            <person name="Ruiz-Herrera J."/>
            <person name="Reynaga-Pena C.G."/>
            <person name="Snetselaar K."/>
            <person name="McCann M."/>
            <person name="Perez-Martin J."/>
            <person name="Feldbrugge M."/>
            <person name="Basse C.W."/>
            <person name="Steinberg G."/>
            <person name="Ibeas J.I."/>
            <person name="Holloman W."/>
            <person name="Guzman P."/>
            <person name="Farman M."/>
            <person name="Stajich J.E."/>
            <person name="Sentandreu R."/>
            <person name="Gonzalez-Prieto J.M."/>
            <person name="Kennell J.C."/>
            <person name="Molina L."/>
            <person name="Schirawski J."/>
            <person name="Mendoza-Mendoza A."/>
            <person name="Greilinger D."/>
            <person name="Munch K."/>
            <person name="Rossel N."/>
            <person name="Scherer M."/>
            <person name="Vranes M."/>
            <person name="Ladendorf O."/>
            <person name="Vincon V."/>
            <person name="Fuchs U."/>
            <person name="Sandrock B."/>
            <person name="Meng S."/>
            <person name="Ho E.C."/>
            <person name="Cahill M.J."/>
            <person name="Boyce K.J."/>
            <person name="Klose J."/>
            <person name="Klosterman S.J."/>
            <person name="Deelstra H.J."/>
            <person name="Ortiz-Castellanos L."/>
            <person name="Li W."/>
            <person name="Sanchez-Alonso P."/>
            <person name="Schreier P.H."/>
            <person name="Hauser-Hahn I."/>
            <person name="Vaupel M."/>
            <person name="Koopmann E."/>
            <person name="Friedrich G."/>
            <person name="Voss H."/>
            <person name="Schluter T."/>
            <person name="Margolis J."/>
            <person name="Platt D."/>
            <person name="Swimmer C."/>
            <person name="Gnirke A."/>
            <person name="Chen F."/>
            <person name="Vysotskaia V."/>
            <person name="Mannhaupt G."/>
            <person name="Guldener U."/>
            <person name="Munsterkotter M."/>
            <person name="Haase D."/>
            <person name="Oesterheld M."/>
            <person name="Mewes H.W."/>
            <person name="Mauceli E.W."/>
            <person name="DeCaprio D."/>
            <person name="Wade C.M."/>
            <person name="Butler J."/>
            <person name="Young S."/>
            <person name="Jaffe D.B."/>
            <person name="Calvo S."/>
            <person name="Nusbaum C."/>
            <person name="Galagan J."/>
            <person name="Birren B.W."/>
        </authorList>
    </citation>
    <scope>NUCLEOTIDE SEQUENCE [LARGE SCALE GENOMIC DNA]</scope>
    <source>
        <strain evidence="4">DSM 14603 / FGSC 9021 / UM521</strain>
    </source>
</reference>
<keyword evidence="2" id="KW-0732">Signal</keyword>
<evidence type="ECO:0008006" key="5">
    <source>
        <dbReference type="Google" id="ProtNLM"/>
    </source>
</evidence>
<keyword evidence="4" id="KW-1185">Reference proteome</keyword>
<dbReference type="EMBL" id="CM003140">
    <property type="protein sequence ID" value="KIS72392.1"/>
    <property type="molecule type" value="Genomic_DNA"/>
</dbReference>
<dbReference type="eggNOG" id="ENOG502RE7B">
    <property type="taxonomic scope" value="Eukaryota"/>
</dbReference>
<name>A0A0D1CHF8_MYCMD</name>
<evidence type="ECO:0000313" key="3">
    <source>
        <dbReference type="EMBL" id="KIS72392.1"/>
    </source>
</evidence>
<dbReference type="RefSeq" id="XP_011386567.1">
    <property type="nucleotide sequence ID" value="XM_011388265.1"/>
</dbReference>
<dbReference type="VEuPathDB" id="FungiDB:UMAG_00795"/>
<dbReference type="AlphaFoldDB" id="A0A0D1CHF8"/>
<dbReference type="GeneID" id="23562000"/>
<evidence type="ECO:0000256" key="1">
    <source>
        <dbReference type="SAM" id="MobiDB-lite"/>
    </source>
</evidence>
<organism evidence="3 4">
    <name type="scientific">Mycosarcoma maydis</name>
    <name type="common">Corn smut fungus</name>
    <name type="synonym">Ustilago maydis</name>
    <dbReference type="NCBI Taxonomy" id="5270"/>
    <lineage>
        <taxon>Eukaryota</taxon>
        <taxon>Fungi</taxon>
        <taxon>Dikarya</taxon>
        <taxon>Basidiomycota</taxon>
        <taxon>Ustilaginomycotina</taxon>
        <taxon>Ustilaginomycetes</taxon>
        <taxon>Ustilaginales</taxon>
        <taxon>Ustilaginaceae</taxon>
        <taxon>Mycosarcoma</taxon>
    </lineage>
</organism>
<evidence type="ECO:0000313" key="4">
    <source>
        <dbReference type="Proteomes" id="UP000000561"/>
    </source>
</evidence>
<feature type="signal peptide" evidence="2">
    <location>
        <begin position="1"/>
        <end position="27"/>
    </location>
</feature>
<feature type="chain" id="PRO_5002244157" description="Mig1 protein" evidence="2">
    <location>
        <begin position="28"/>
        <end position="171"/>
    </location>
</feature>
<sequence length="171" mass="18636">MMFRAQNMFSPLPLFALSSMLMTLVAGLSAARRDSGTNVAVCTLPDKISTAAVSNLARGITFSRCSNASPPPPAGVKYALVSISPESGFQQQFWDIGGDHFDPYWLRQYLEPQLNGFHTECWEAPEKGCSRPGLQPHAPKQKPATATRTLQKGAKADQQDTSDAGLLPLWR</sequence>